<comment type="caution">
    <text evidence="1">The sequence shown here is derived from an EMBL/GenBank/DDBJ whole genome shotgun (WGS) entry which is preliminary data.</text>
</comment>
<organism evidence="1">
    <name type="scientific">bioreactor metagenome</name>
    <dbReference type="NCBI Taxonomy" id="1076179"/>
    <lineage>
        <taxon>unclassified sequences</taxon>
        <taxon>metagenomes</taxon>
        <taxon>ecological metagenomes</taxon>
    </lineage>
</organism>
<name>A0A645HIE7_9ZZZZ</name>
<dbReference type="Gene3D" id="3.40.50.2300">
    <property type="match status" value="1"/>
</dbReference>
<gene>
    <name evidence="1" type="ORF">SDC9_182941</name>
</gene>
<protein>
    <recommendedName>
        <fullName evidence="2">HTH-type transcriptional repressor PurR</fullName>
    </recommendedName>
</protein>
<dbReference type="AlphaFoldDB" id="A0A645HIE7"/>
<accession>A0A645HIE7</accession>
<evidence type="ECO:0000313" key="1">
    <source>
        <dbReference type="EMBL" id="MPN35443.1"/>
    </source>
</evidence>
<proteinExistence type="predicted"/>
<sequence length="109" mass="12061">MKSGYEIGKKIFKNTKITAVSSNNFLMALGVHRCGKALGKPVLTEFDIACGETVPELYEESGFIYAGSDLEAIGAKAAQFLMKRINKSKEPRQKIIFSATKIYNPKQIK</sequence>
<evidence type="ECO:0008006" key="2">
    <source>
        <dbReference type="Google" id="ProtNLM"/>
    </source>
</evidence>
<dbReference type="EMBL" id="VSSQ01089028">
    <property type="protein sequence ID" value="MPN35443.1"/>
    <property type="molecule type" value="Genomic_DNA"/>
</dbReference>
<dbReference type="InterPro" id="IPR028082">
    <property type="entry name" value="Peripla_BP_I"/>
</dbReference>
<reference evidence="1" key="1">
    <citation type="submission" date="2019-08" db="EMBL/GenBank/DDBJ databases">
        <authorList>
            <person name="Kucharzyk K."/>
            <person name="Murdoch R.W."/>
            <person name="Higgins S."/>
            <person name="Loffler F."/>
        </authorList>
    </citation>
    <scope>NUCLEOTIDE SEQUENCE</scope>
</reference>
<dbReference type="SUPFAM" id="SSF53822">
    <property type="entry name" value="Periplasmic binding protein-like I"/>
    <property type="match status" value="1"/>
</dbReference>